<evidence type="ECO:0000313" key="1">
    <source>
        <dbReference type="Proteomes" id="UP000790787"/>
    </source>
</evidence>
<reference evidence="2" key="2">
    <citation type="submission" date="2025-08" db="UniProtKB">
        <authorList>
            <consortium name="RefSeq"/>
        </authorList>
    </citation>
    <scope>IDENTIFICATION</scope>
    <source>
        <tissue evidence="2">Leaf</tissue>
    </source>
</reference>
<dbReference type="Proteomes" id="UP000790787">
    <property type="component" value="Chromosome 14"/>
</dbReference>
<reference evidence="1" key="1">
    <citation type="journal article" date="2014" name="Nat. Commun.">
        <title>The tobacco genome sequence and its comparison with those of tomato and potato.</title>
        <authorList>
            <person name="Sierro N."/>
            <person name="Battey J.N."/>
            <person name="Ouadi S."/>
            <person name="Bakaher N."/>
            <person name="Bovet L."/>
            <person name="Willig A."/>
            <person name="Goepfert S."/>
            <person name="Peitsch M.C."/>
            <person name="Ivanov N.V."/>
        </authorList>
    </citation>
    <scope>NUCLEOTIDE SEQUENCE [LARGE SCALE GENOMIC DNA]</scope>
</reference>
<evidence type="ECO:0000313" key="2">
    <source>
        <dbReference type="RefSeq" id="XP_075086324.1"/>
    </source>
</evidence>
<sequence>MAPYERSYMGGGVVLRLTGLSLEKLHPTLSRYKSFADKKVHDVALMENEKVPLRVSPIKGVIRLGKKDKLSPRFSGPFDVLDKVRMVAYKLVLPPSLLGIYSALHVSMPQKYHKDKSHVLEFSTMQLDKNLAYEEEPMAILDRQAWKVRYKAIASVKVLWRGQPREEATWETGSDIRADIHVISVV</sequence>
<protein>
    <submittedName>
        <fullName evidence="2">Uncharacterized protein LOC142169035</fullName>
    </submittedName>
</protein>
<keyword evidence="1" id="KW-1185">Reference proteome</keyword>
<organism evidence="1 2">
    <name type="scientific">Nicotiana tabacum</name>
    <name type="common">Common tobacco</name>
    <dbReference type="NCBI Taxonomy" id="4097"/>
    <lineage>
        <taxon>Eukaryota</taxon>
        <taxon>Viridiplantae</taxon>
        <taxon>Streptophyta</taxon>
        <taxon>Embryophyta</taxon>
        <taxon>Tracheophyta</taxon>
        <taxon>Spermatophyta</taxon>
        <taxon>Magnoliopsida</taxon>
        <taxon>eudicotyledons</taxon>
        <taxon>Gunneridae</taxon>
        <taxon>Pentapetalae</taxon>
        <taxon>asterids</taxon>
        <taxon>lamiids</taxon>
        <taxon>Solanales</taxon>
        <taxon>Solanaceae</taxon>
        <taxon>Nicotianoideae</taxon>
        <taxon>Nicotianeae</taxon>
        <taxon>Nicotiana</taxon>
    </lineage>
</organism>
<name>A0AC58SMX1_TOBAC</name>
<gene>
    <name evidence="2" type="primary">LOC142169035</name>
</gene>
<dbReference type="RefSeq" id="XP_075086324.1">
    <property type="nucleotide sequence ID" value="XM_075230223.1"/>
</dbReference>
<accession>A0AC58SMX1</accession>
<proteinExistence type="predicted"/>